<keyword evidence="8" id="KW-1185">Reference proteome</keyword>
<dbReference type="PANTHER" id="PTHR42792:SF2">
    <property type="entry name" value="FLAGELLIN"/>
    <property type="match status" value="1"/>
</dbReference>
<dbReference type="InterPro" id="IPR001492">
    <property type="entry name" value="Flagellin"/>
</dbReference>
<keyword evidence="7" id="KW-0969">Cilium</keyword>
<dbReference type="InterPro" id="IPR046358">
    <property type="entry name" value="Flagellin_C"/>
</dbReference>
<dbReference type="PRINTS" id="PR00207">
    <property type="entry name" value="FLAGELLIN"/>
</dbReference>
<evidence type="ECO:0000313" key="8">
    <source>
        <dbReference type="Proteomes" id="UP001595477"/>
    </source>
</evidence>
<evidence type="ECO:0000256" key="3">
    <source>
        <dbReference type="ARBA" id="ARBA00023143"/>
    </source>
</evidence>
<keyword evidence="7" id="KW-0282">Flagellum</keyword>
<reference evidence="8" key="1">
    <citation type="journal article" date="2019" name="Int. J. Syst. Evol. Microbiol.">
        <title>The Global Catalogue of Microorganisms (GCM) 10K type strain sequencing project: providing services to taxonomists for standard genome sequencing and annotation.</title>
        <authorList>
            <consortium name="The Broad Institute Genomics Platform"/>
            <consortium name="The Broad Institute Genome Sequencing Center for Infectious Disease"/>
            <person name="Wu L."/>
            <person name="Ma J."/>
        </authorList>
    </citation>
    <scope>NUCLEOTIDE SEQUENCE [LARGE SCALE GENOMIC DNA]</scope>
    <source>
        <strain evidence="8">KCTC 52449</strain>
    </source>
</reference>
<sequence length="403" mass="42184">MTLFVNTNTSSISARNSLFSTSNTLSLAYERLSSGLRINQAADDAAGLQISDRMTSQIEGLKVAVRNANDGISLTQTADAALSETTQNLQRLRTLVIQASNGVYSQADIAALQKEATALIGEINRNSQSTEFAGEKILNGRYESSFQVGANGGQGIGVNITNSESSTFSSIGLGIAGLDLASSRVGPVYDGSEIRDRRGSALPGNILFDTRGITAGNYNVLVSIASERKHVEVSVNLTGNDVWNGATPDADKLAEEVNRALGGSIATVENGRVVYGGADANSETPIVTAEADSNLSSINSNSNSVYTSDGREGKGALEALENALGIIGDVRASLGATQNRFQSTIRNLSNIQENMNASRSRITDADFAQETAALAKAQILQQASTTVLSQANQAPSLILSLLS</sequence>
<accession>A0ABV7JQS6</accession>
<dbReference type="EMBL" id="JBHRSX010000005">
    <property type="protein sequence ID" value="MFC3200445.1"/>
    <property type="molecule type" value="Genomic_DNA"/>
</dbReference>
<organism evidence="7 8">
    <name type="scientific">Alteromonas oceani</name>
    <dbReference type="NCBI Taxonomy" id="2071609"/>
    <lineage>
        <taxon>Bacteria</taxon>
        <taxon>Pseudomonadati</taxon>
        <taxon>Pseudomonadota</taxon>
        <taxon>Gammaproteobacteria</taxon>
        <taxon>Alteromonadales</taxon>
        <taxon>Alteromonadaceae</taxon>
        <taxon>Alteromonas/Salinimonas group</taxon>
        <taxon>Alteromonas</taxon>
    </lineage>
</organism>
<protein>
    <recommendedName>
        <fullName evidence="4">Flagellin</fullName>
    </recommendedName>
</protein>
<comment type="function">
    <text evidence="4">Flagellin is the subunit protein which polymerizes to form the filaments of bacterial flagella.</text>
</comment>
<evidence type="ECO:0000313" key="7">
    <source>
        <dbReference type="EMBL" id="MFC3200445.1"/>
    </source>
</evidence>
<keyword evidence="7" id="KW-0966">Cell projection</keyword>
<comment type="caution">
    <text evidence="7">The sequence shown here is derived from an EMBL/GenBank/DDBJ whole genome shotgun (WGS) entry which is preliminary data.</text>
</comment>
<comment type="similarity">
    <text evidence="1 4">Belongs to the bacterial flagellin family.</text>
</comment>
<dbReference type="PANTHER" id="PTHR42792">
    <property type="entry name" value="FLAGELLIN"/>
    <property type="match status" value="1"/>
</dbReference>
<evidence type="ECO:0000256" key="4">
    <source>
        <dbReference type="RuleBase" id="RU362073"/>
    </source>
</evidence>
<feature type="domain" description="Flagellin C-terminal" evidence="6">
    <location>
        <begin position="318"/>
        <end position="402"/>
    </location>
</feature>
<dbReference type="Gene3D" id="1.20.1330.10">
    <property type="entry name" value="f41 fragment of flagellin, N-terminal domain"/>
    <property type="match status" value="1"/>
</dbReference>
<feature type="domain" description="Flagellin N-terminal" evidence="5">
    <location>
        <begin position="5"/>
        <end position="141"/>
    </location>
</feature>
<comment type="subcellular location">
    <subcellularLocation>
        <location evidence="4">Secreted</location>
    </subcellularLocation>
    <subcellularLocation>
        <location evidence="4">Bacterial flagellum</location>
    </subcellularLocation>
</comment>
<name>A0ABV7JQS6_9ALTE</name>
<dbReference type="InterPro" id="IPR042187">
    <property type="entry name" value="Flagellin_C_sub2"/>
</dbReference>
<proteinExistence type="inferred from homology"/>
<evidence type="ECO:0000256" key="1">
    <source>
        <dbReference type="ARBA" id="ARBA00005709"/>
    </source>
</evidence>
<gene>
    <name evidence="7" type="ORF">ACFOEW_01245</name>
</gene>
<evidence type="ECO:0000256" key="2">
    <source>
        <dbReference type="ARBA" id="ARBA00022525"/>
    </source>
</evidence>
<keyword evidence="2 4" id="KW-0964">Secreted</keyword>
<dbReference type="Gene3D" id="6.10.10.10">
    <property type="entry name" value="Flagellar export chaperone, C-terminal domain"/>
    <property type="match status" value="1"/>
</dbReference>
<dbReference type="Pfam" id="PF00700">
    <property type="entry name" value="Flagellin_C"/>
    <property type="match status" value="1"/>
</dbReference>
<dbReference type="Proteomes" id="UP001595477">
    <property type="component" value="Unassembled WGS sequence"/>
</dbReference>
<evidence type="ECO:0000259" key="5">
    <source>
        <dbReference type="Pfam" id="PF00669"/>
    </source>
</evidence>
<evidence type="ECO:0000259" key="6">
    <source>
        <dbReference type="Pfam" id="PF00700"/>
    </source>
</evidence>
<dbReference type="SUPFAM" id="SSF64518">
    <property type="entry name" value="Phase 1 flagellin"/>
    <property type="match status" value="1"/>
</dbReference>
<dbReference type="RefSeq" id="WP_123325598.1">
    <property type="nucleotide sequence ID" value="NZ_JBHRSX010000005.1"/>
</dbReference>
<dbReference type="Pfam" id="PF00669">
    <property type="entry name" value="Flagellin_N"/>
    <property type="match status" value="1"/>
</dbReference>
<dbReference type="InterPro" id="IPR001029">
    <property type="entry name" value="Flagellin_N"/>
</dbReference>
<dbReference type="Gene3D" id="3.30.70.2120">
    <property type="match status" value="1"/>
</dbReference>
<keyword evidence="3 4" id="KW-0975">Bacterial flagellum</keyword>